<sequence length="94" mass="10300">MSSKLNWLVCKVGCIECGMIEDPALRIIGVYADEQEAIATARSTAQTIAQRWGMTNPDEPYPVNATEMLGSRTGAGWMWTPADHEQVFAVQVPS</sequence>
<dbReference type="OrthoDB" id="3214571at2"/>
<comment type="caution">
    <text evidence="1">The sequence shown here is derived from an EMBL/GenBank/DDBJ whole genome shotgun (WGS) entry which is preliminary data.</text>
</comment>
<dbReference type="RefSeq" id="WP_044885287.1">
    <property type="nucleotide sequence ID" value="NZ_JYFN01000017.1"/>
</dbReference>
<evidence type="ECO:0000313" key="1">
    <source>
        <dbReference type="EMBL" id="KJE23046.1"/>
    </source>
</evidence>
<reference evidence="1 2" key="2">
    <citation type="journal article" date="2016" name="Genome Announc.">
        <title>Permanent Draft Genome Sequences for Two Variants of Frankia sp. Strain CpI1, the First Frankia Strain Isolated from Root Nodules of Comptonia peregrina.</title>
        <authorList>
            <person name="Oshone R."/>
            <person name="Hurst S.G.IV."/>
            <person name="Abebe-Akele F."/>
            <person name="Simpson S."/>
            <person name="Morris K."/>
            <person name="Thomas W.K."/>
            <person name="Tisa L.S."/>
        </authorList>
    </citation>
    <scope>NUCLEOTIDE SEQUENCE [LARGE SCALE GENOMIC DNA]</scope>
    <source>
        <strain evidence="2">CpI1-S</strain>
    </source>
</reference>
<keyword evidence="2" id="KW-1185">Reference proteome</keyword>
<evidence type="ECO:0000313" key="2">
    <source>
        <dbReference type="Proteomes" id="UP000032545"/>
    </source>
</evidence>
<name>A0A0D8BFW7_9ACTN</name>
<organism evidence="1 2">
    <name type="scientific">Frankia torreyi</name>
    <dbReference type="NCBI Taxonomy" id="1856"/>
    <lineage>
        <taxon>Bacteria</taxon>
        <taxon>Bacillati</taxon>
        <taxon>Actinomycetota</taxon>
        <taxon>Actinomycetes</taxon>
        <taxon>Frankiales</taxon>
        <taxon>Frankiaceae</taxon>
        <taxon>Frankia</taxon>
    </lineage>
</organism>
<accession>A0A0D8BFW7</accession>
<protein>
    <submittedName>
        <fullName evidence="1">Uncharacterized protein</fullName>
    </submittedName>
</protein>
<dbReference type="AlphaFoldDB" id="A0A0D8BFW7"/>
<proteinExistence type="predicted"/>
<reference evidence="2" key="1">
    <citation type="submission" date="2015-02" db="EMBL/GenBank/DDBJ databases">
        <title>Draft Genome of Frankia sp. CpI1-S.</title>
        <authorList>
            <person name="Oshone R.T."/>
            <person name="Ngom M."/>
            <person name="Ghodhbane-Gtari F."/>
            <person name="Gtari M."/>
            <person name="Morris K."/>
            <person name="Thomas K."/>
            <person name="Sen A."/>
            <person name="Tisa L.S."/>
        </authorList>
    </citation>
    <scope>NUCLEOTIDE SEQUENCE [LARGE SCALE GENOMIC DNA]</scope>
    <source>
        <strain evidence="2">CpI1-S</strain>
    </source>
</reference>
<dbReference type="Proteomes" id="UP000032545">
    <property type="component" value="Unassembled WGS sequence"/>
</dbReference>
<gene>
    <name evidence="1" type="ORF">FF36_02648</name>
</gene>
<dbReference type="EMBL" id="JYFN01000017">
    <property type="protein sequence ID" value="KJE23046.1"/>
    <property type="molecule type" value="Genomic_DNA"/>
</dbReference>
<dbReference type="PATRIC" id="fig|1502723.3.peg.1766"/>